<reference evidence="1 2" key="1">
    <citation type="journal article" date="2015" name="Infect. Genet. Evol.">
        <title>Genomic sequences of six botulinum neurotoxin-producing strains representing three clostridial species illustrate the mobility and diversity of botulinum neurotoxin genes.</title>
        <authorList>
            <person name="Smith T.J."/>
            <person name="Hill K.K."/>
            <person name="Xie G."/>
            <person name="Foley B.T."/>
            <person name="Williamson C.H."/>
            <person name="Foster J.T."/>
            <person name="Johnson S.L."/>
            <person name="Chertkov O."/>
            <person name="Teshima H."/>
            <person name="Gibbons H.S."/>
            <person name="Johnsky L.A."/>
            <person name="Karavis M.A."/>
            <person name="Smith L.A."/>
        </authorList>
    </citation>
    <scope>NUCLEOTIDE SEQUENCE [LARGE SCALE GENOMIC DNA]</scope>
    <source>
        <strain evidence="1 2">CDC 2741</strain>
    </source>
</reference>
<dbReference type="EMBL" id="AYSO01000014">
    <property type="protein sequence ID" value="KIE47648.1"/>
    <property type="molecule type" value="Genomic_DNA"/>
</dbReference>
<accession>A0A0C1U736</accession>
<sequence>MDKYLICPECGKKINREYVKVDDNSDYNFTLSIKYICECGYERIDT</sequence>
<organism evidence="1 2">
    <name type="scientific">Clostridium argentinense CDC 2741</name>
    <dbReference type="NCBI Taxonomy" id="1418104"/>
    <lineage>
        <taxon>Bacteria</taxon>
        <taxon>Bacillati</taxon>
        <taxon>Bacillota</taxon>
        <taxon>Clostridia</taxon>
        <taxon>Eubacteriales</taxon>
        <taxon>Clostridiaceae</taxon>
        <taxon>Clostridium</taxon>
    </lineage>
</organism>
<dbReference type="AlphaFoldDB" id="A0A0C1U736"/>
<protein>
    <submittedName>
        <fullName evidence="1">Uncharacterized protein</fullName>
    </submittedName>
</protein>
<evidence type="ECO:0000313" key="1">
    <source>
        <dbReference type="EMBL" id="KIE47648.1"/>
    </source>
</evidence>
<proteinExistence type="predicted"/>
<gene>
    <name evidence="1" type="ORF">U732_3092</name>
</gene>
<dbReference type="RefSeq" id="WP_160289195.1">
    <property type="nucleotide sequence ID" value="NZ_AYSO01000014.1"/>
</dbReference>
<evidence type="ECO:0000313" key="2">
    <source>
        <dbReference type="Proteomes" id="UP000031366"/>
    </source>
</evidence>
<dbReference type="Proteomes" id="UP000031366">
    <property type="component" value="Unassembled WGS sequence"/>
</dbReference>
<comment type="caution">
    <text evidence="1">The sequence shown here is derived from an EMBL/GenBank/DDBJ whole genome shotgun (WGS) entry which is preliminary data.</text>
</comment>
<name>A0A0C1U736_9CLOT</name>
<keyword evidence="2" id="KW-1185">Reference proteome</keyword>